<dbReference type="EMBL" id="BAAAZC010000011">
    <property type="protein sequence ID" value="GAA3968977.1"/>
    <property type="molecule type" value="Genomic_DNA"/>
</dbReference>
<comment type="similarity">
    <text evidence="2">Belongs to the FKBP-type PPIase family.</text>
</comment>
<dbReference type="PANTHER" id="PTHR43811">
    <property type="entry name" value="FKBP-TYPE PEPTIDYL-PROLYL CIS-TRANS ISOMERASE FKPA"/>
    <property type="match status" value="1"/>
</dbReference>
<dbReference type="Pfam" id="PF00254">
    <property type="entry name" value="FKBP_C"/>
    <property type="match status" value="1"/>
</dbReference>
<dbReference type="PANTHER" id="PTHR43811:SF19">
    <property type="entry name" value="39 KDA FK506-BINDING NUCLEAR PROTEIN"/>
    <property type="match status" value="1"/>
</dbReference>
<evidence type="ECO:0000256" key="7">
    <source>
        <dbReference type="SAM" id="SignalP"/>
    </source>
</evidence>
<sequence>MKRKLMFLAIAATAFASCNGGFKKGDAGLLYNIHTSKGAPHIKEGDYVSLNMVIKTDGDSVLSNSYDAGHPILIPMQKLQSKGDIMAGIEMLGEGDSATFKISTDSIFKGGVQRPPNLKGKYLVFQVAVAKVIAKGALTEQVFRDRVQAYIKTLTDGMKAAEPAKIKKYIADHNLKVTTTPSGLNYVITQPGTGPTLAAHDTAVVNYTGRLPSGKIFETSVKEVAIKEKQPMEPGRQYAPIRIPVGEGRVIPGWDEGLQLMNKGSKITLVIPSDIAYKDQGAGNLIGPYTPIIFEMELIDIVKPNPNAPKPAVMPQMAPPTAPTTK</sequence>
<comment type="catalytic activity">
    <reaction evidence="1 6">
        <text>[protein]-peptidylproline (omega=180) = [protein]-peptidylproline (omega=0)</text>
        <dbReference type="Rhea" id="RHEA:16237"/>
        <dbReference type="Rhea" id="RHEA-COMP:10747"/>
        <dbReference type="Rhea" id="RHEA-COMP:10748"/>
        <dbReference type="ChEBI" id="CHEBI:83833"/>
        <dbReference type="ChEBI" id="CHEBI:83834"/>
        <dbReference type="EC" id="5.2.1.8"/>
    </reaction>
</comment>
<feature type="signal peptide" evidence="7">
    <location>
        <begin position="1"/>
        <end position="16"/>
    </location>
</feature>
<feature type="chain" id="PRO_5046688874" description="peptidylprolyl isomerase" evidence="7">
    <location>
        <begin position="17"/>
        <end position="326"/>
    </location>
</feature>
<keyword evidence="5 6" id="KW-0413">Isomerase</keyword>
<dbReference type="PROSITE" id="PS50059">
    <property type="entry name" value="FKBP_PPIASE"/>
    <property type="match status" value="1"/>
</dbReference>
<comment type="caution">
    <text evidence="9">The sequence shown here is derived from an EMBL/GenBank/DDBJ whole genome shotgun (WGS) entry which is preliminary data.</text>
</comment>
<gene>
    <name evidence="9" type="ORF">GCM10022210_17270</name>
</gene>
<evidence type="ECO:0000313" key="9">
    <source>
        <dbReference type="EMBL" id="GAA3968977.1"/>
    </source>
</evidence>
<keyword evidence="4 6" id="KW-0697">Rotamase</keyword>
<evidence type="ECO:0000256" key="6">
    <source>
        <dbReference type="PROSITE-ProRule" id="PRU00277"/>
    </source>
</evidence>
<accession>A0ABP7PPM5</accession>
<dbReference type="Proteomes" id="UP001500742">
    <property type="component" value="Unassembled WGS sequence"/>
</dbReference>
<dbReference type="InterPro" id="IPR001179">
    <property type="entry name" value="PPIase_FKBP_dom"/>
</dbReference>
<evidence type="ECO:0000256" key="2">
    <source>
        <dbReference type="ARBA" id="ARBA00006577"/>
    </source>
</evidence>
<evidence type="ECO:0000259" key="8">
    <source>
        <dbReference type="PROSITE" id="PS50059"/>
    </source>
</evidence>
<organism evidence="9 10">
    <name type="scientific">Mucilaginibacter dorajii</name>
    <dbReference type="NCBI Taxonomy" id="692994"/>
    <lineage>
        <taxon>Bacteria</taxon>
        <taxon>Pseudomonadati</taxon>
        <taxon>Bacteroidota</taxon>
        <taxon>Sphingobacteriia</taxon>
        <taxon>Sphingobacteriales</taxon>
        <taxon>Sphingobacteriaceae</taxon>
        <taxon>Mucilaginibacter</taxon>
    </lineage>
</organism>
<dbReference type="RefSeq" id="WP_259095812.1">
    <property type="nucleotide sequence ID" value="NZ_BAAAZC010000011.1"/>
</dbReference>
<keyword evidence="10" id="KW-1185">Reference proteome</keyword>
<evidence type="ECO:0000313" key="10">
    <source>
        <dbReference type="Proteomes" id="UP001500742"/>
    </source>
</evidence>
<dbReference type="EC" id="5.2.1.8" evidence="3 6"/>
<feature type="domain" description="PPIase FKBP-type" evidence="8">
    <location>
        <begin position="200"/>
        <end position="302"/>
    </location>
</feature>
<dbReference type="SUPFAM" id="SSF54534">
    <property type="entry name" value="FKBP-like"/>
    <property type="match status" value="2"/>
</dbReference>
<keyword evidence="7" id="KW-0732">Signal</keyword>
<evidence type="ECO:0000256" key="4">
    <source>
        <dbReference type="ARBA" id="ARBA00023110"/>
    </source>
</evidence>
<evidence type="ECO:0000256" key="3">
    <source>
        <dbReference type="ARBA" id="ARBA00013194"/>
    </source>
</evidence>
<reference evidence="10" key="1">
    <citation type="journal article" date="2019" name="Int. J. Syst. Evol. Microbiol.">
        <title>The Global Catalogue of Microorganisms (GCM) 10K type strain sequencing project: providing services to taxonomists for standard genome sequencing and annotation.</title>
        <authorList>
            <consortium name="The Broad Institute Genomics Platform"/>
            <consortium name="The Broad Institute Genome Sequencing Center for Infectious Disease"/>
            <person name="Wu L."/>
            <person name="Ma J."/>
        </authorList>
    </citation>
    <scope>NUCLEOTIDE SEQUENCE [LARGE SCALE GENOMIC DNA]</scope>
    <source>
        <strain evidence="10">JCM 16601</strain>
    </source>
</reference>
<protein>
    <recommendedName>
        <fullName evidence="3 6">peptidylprolyl isomerase</fullName>
        <ecNumber evidence="3 6">5.2.1.8</ecNumber>
    </recommendedName>
</protein>
<proteinExistence type="inferred from homology"/>
<evidence type="ECO:0000256" key="1">
    <source>
        <dbReference type="ARBA" id="ARBA00000971"/>
    </source>
</evidence>
<dbReference type="Gene3D" id="3.10.50.40">
    <property type="match status" value="2"/>
</dbReference>
<name>A0ABP7PPM5_9SPHI</name>
<evidence type="ECO:0000256" key="5">
    <source>
        <dbReference type="ARBA" id="ARBA00023235"/>
    </source>
</evidence>
<dbReference type="InterPro" id="IPR046357">
    <property type="entry name" value="PPIase_dom_sf"/>
</dbReference>
<dbReference type="PROSITE" id="PS51257">
    <property type="entry name" value="PROKAR_LIPOPROTEIN"/>
    <property type="match status" value="1"/>
</dbReference>